<sequence length="84" mass="9074">MPSDGPGGPCAPGSGYAGHRSRSSSQKLESESNSLHLFSQLPLITPTSSVPHYLHLVLTPFLPASDHSLHDVHLEDPLRLTTHR</sequence>
<evidence type="ECO:0000313" key="2">
    <source>
        <dbReference type="EMBL" id="TNN74025.1"/>
    </source>
</evidence>
<organism evidence="2 3">
    <name type="scientific">Liparis tanakae</name>
    <name type="common">Tanaka's snailfish</name>
    <dbReference type="NCBI Taxonomy" id="230148"/>
    <lineage>
        <taxon>Eukaryota</taxon>
        <taxon>Metazoa</taxon>
        <taxon>Chordata</taxon>
        <taxon>Craniata</taxon>
        <taxon>Vertebrata</taxon>
        <taxon>Euteleostomi</taxon>
        <taxon>Actinopterygii</taxon>
        <taxon>Neopterygii</taxon>
        <taxon>Teleostei</taxon>
        <taxon>Neoteleostei</taxon>
        <taxon>Acanthomorphata</taxon>
        <taxon>Eupercaria</taxon>
        <taxon>Perciformes</taxon>
        <taxon>Cottioidei</taxon>
        <taxon>Cottales</taxon>
        <taxon>Liparidae</taxon>
        <taxon>Liparis</taxon>
    </lineage>
</organism>
<evidence type="ECO:0000313" key="3">
    <source>
        <dbReference type="Proteomes" id="UP000314294"/>
    </source>
</evidence>
<feature type="compositionally biased region" description="Low complexity" evidence="1">
    <location>
        <begin position="23"/>
        <end position="32"/>
    </location>
</feature>
<name>A0A4Z2I9E2_9TELE</name>
<feature type="compositionally biased region" description="Gly residues" evidence="1">
    <location>
        <begin position="1"/>
        <end position="10"/>
    </location>
</feature>
<accession>A0A4Z2I9E2</accession>
<keyword evidence="3" id="KW-1185">Reference proteome</keyword>
<dbReference type="Proteomes" id="UP000314294">
    <property type="component" value="Unassembled WGS sequence"/>
</dbReference>
<comment type="caution">
    <text evidence="2">The sequence shown here is derived from an EMBL/GenBank/DDBJ whole genome shotgun (WGS) entry which is preliminary data.</text>
</comment>
<evidence type="ECO:0000256" key="1">
    <source>
        <dbReference type="SAM" id="MobiDB-lite"/>
    </source>
</evidence>
<proteinExistence type="predicted"/>
<dbReference type="EMBL" id="SRLO01000118">
    <property type="protein sequence ID" value="TNN74025.1"/>
    <property type="molecule type" value="Genomic_DNA"/>
</dbReference>
<reference evidence="2 3" key="1">
    <citation type="submission" date="2019-03" db="EMBL/GenBank/DDBJ databases">
        <title>First draft genome of Liparis tanakae, snailfish: a comprehensive survey of snailfish specific genes.</title>
        <authorList>
            <person name="Kim W."/>
            <person name="Song I."/>
            <person name="Jeong J.-H."/>
            <person name="Kim D."/>
            <person name="Kim S."/>
            <person name="Ryu S."/>
            <person name="Song J.Y."/>
            <person name="Lee S.K."/>
        </authorList>
    </citation>
    <scope>NUCLEOTIDE SEQUENCE [LARGE SCALE GENOMIC DNA]</scope>
    <source>
        <tissue evidence="2">Muscle</tissue>
    </source>
</reference>
<dbReference type="AlphaFoldDB" id="A0A4Z2I9E2"/>
<protein>
    <submittedName>
        <fullName evidence="2">Uncharacterized protein</fullName>
    </submittedName>
</protein>
<gene>
    <name evidence="2" type="ORF">EYF80_015666</name>
</gene>
<feature type="region of interest" description="Disordered" evidence="1">
    <location>
        <begin position="1"/>
        <end position="32"/>
    </location>
</feature>